<evidence type="ECO:0000259" key="4">
    <source>
        <dbReference type="Pfam" id="PF16344"/>
    </source>
</evidence>
<dbReference type="PIRSF" id="PIRSF018266">
    <property type="entry name" value="FecR"/>
    <property type="match status" value="1"/>
</dbReference>
<dbReference type="InterPro" id="IPR032623">
    <property type="entry name" value="FecR_N"/>
</dbReference>
<feature type="domain" description="FecR N-terminal" evidence="3">
    <location>
        <begin position="10"/>
        <end position="51"/>
    </location>
</feature>
<dbReference type="GO" id="GO:0016989">
    <property type="term" value="F:sigma factor antagonist activity"/>
    <property type="evidence" value="ECO:0007669"/>
    <property type="project" value="TreeGrafter"/>
</dbReference>
<dbReference type="PANTHER" id="PTHR30273:SF2">
    <property type="entry name" value="PROTEIN FECR"/>
    <property type="match status" value="1"/>
</dbReference>
<keyword evidence="1" id="KW-0812">Transmembrane</keyword>
<dbReference type="Gene3D" id="2.60.120.1440">
    <property type="match status" value="1"/>
</dbReference>
<dbReference type="AlphaFoldDB" id="A0A1G8PIL6"/>
<dbReference type="InterPro" id="IPR006860">
    <property type="entry name" value="FecR"/>
</dbReference>
<organism evidence="5 6">
    <name type="scientific">Phytopseudomonas flavescens</name>
    <dbReference type="NCBI Taxonomy" id="29435"/>
    <lineage>
        <taxon>Bacteria</taxon>
        <taxon>Pseudomonadati</taxon>
        <taxon>Pseudomonadota</taxon>
        <taxon>Gammaproteobacteria</taxon>
        <taxon>Pseudomonadales</taxon>
        <taxon>Pseudomonadaceae</taxon>
        <taxon>Phytopseudomonas</taxon>
    </lineage>
</organism>
<name>A0A1G8PIL6_9GAMM</name>
<dbReference type="PANTHER" id="PTHR30273">
    <property type="entry name" value="PERIPLASMIC SIGNAL SENSOR AND SIGMA FACTOR ACTIVATOR FECR-RELATED"/>
    <property type="match status" value="1"/>
</dbReference>
<dbReference type="Pfam" id="PF16344">
    <property type="entry name" value="FecR_C"/>
    <property type="match status" value="1"/>
</dbReference>
<dbReference type="InterPro" id="IPR012373">
    <property type="entry name" value="Ferrdict_sens_TM"/>
</dbReference>
<dbReference type="Proteomes" id="UP000198606">
    <property type="component" value="Unassembled WGS sequence"/>
</dbReference>
<keyword evidence="1" id="KW-0472">Membrane</keyword>
<dbReference type="EMBL" id="FNDG01000029">
    <property type="protein sequence ID" value="SDI92095.1"/>
    <property type="molecule type" value="Genomic_DNA"/>
</dbReference>
<dbReference type="Pfam" id="PF16220">
    <property type="entry name" value="DUF4880"/>
    <property type="match status" value="1"/>
</dbReference>
<evidence type="ECO:0000259" key="2">
    <source>
        <dbReference type="Pfam" id="PF04773"/>
    </source>
</evidence>
<evidence type="ECO:0000256" key="1">
    <source>
        <dbReference type="SAM" id="Phobius"/>
    </source>
</evidence>
<dbReference type="Pfam" id="PF04773">
    <property type="entry name" value="FecR"/>
    <property type="match status" value="1"/>
</dbReference>
<protein>
    <submittedName>
        <fullName evidence="5">FecR family protein</fullName>
    </submittedName>
</protein>
<dbReference type="RefSeq" id="WP_084308662.1">
    <property type="nucleotide sequence ID" value="NZ_FNDG01000029.1"/>
</dbReference>
<proteinExistence type="predicted"/>
<evidence type="ECO:0000313" key="6">
    <source>
        <dbReference type="Proteomes" id="UP000198606"/>
    </source>
</evidence>
<reference evidence="5 6" key="1">
    <citation type="submission" date="2016-10" db="EMBL/GenBank/DDBJ databases">
        <authorList>
            <person name="de Groot N.N."/>
        </authorList>
    </citation>
    <scope>NUCLEOTIDE SEQUENCE [LARGE SCALE GENOMIC DNA]</scope>
    <source>
        <strain evidence="5 6">LMG 18387</strain>
    </source>
</reference>
<evidence type="ECO:0000259" key="3">
    <source>
        <dbReference type="Pfam" id="PF16220"/>
    </source>
</evidence>
<keyword evidence="1" id="KW-1133">Transmembrane helix</keyword>
<gene>
    <name evidence="5" type="ORF">SAMN05216588_1299</name>
</gene>
<feature type="domain" description="FecR protein" evidence="2">
    <location>
        <begin position="112"/>
        <end position="204"/>
    </location>
</feature>
<dbReference type="STRING" id="29435.SAMN05216588_1299"/>
<feature type="domain" description="Protein FecR C-terminal" evidence="4">
    <location>
        <begin position="246"/>
        <end position="304"/>
    </location>
</feature>
<accession>A0A1G8PIL6</accession>
<dbReference type="Gene3D" id="3.55.50.30">
    <property type="match status" value="1"/>
</dbReference>
<sequence>MTTDSSLLAQAREWQVLLHSGRASAADRAAANAWRCASPDHQRAAVEVDRLWALLGQLGEQPAASATVPPAAAIRPLRRGRRLRWAVPLASAAMLLVALWLPQGAWLGWYADLATAPGEVRIVELEDGSVLTLNGATALDWRLDEGRRSIRLYRGEADFQVAKDAGRPFFVEAGPARIRVTGTRFDVDYDGRQVVLAVTEGQVQASDAHGQPLPVGANQQVRWSADRLQQVQPLDARQQLAWQRGKLVFRAQPLSEVFAELERSQSQRVIFLDSSVRDLKVTGVFAHDDPQAVLRAIESNLPVRLVRLPGLLLVSRP</sequence>
<feature type="transmembrane region" description="Helical" evidence="1">
    <location>
        <begin position="85"/>
        <end position="109"/>
    </location>
</feature>
<dbReference type="InterPro" id="IPR032508">
    <property type="entry name" value="FecR_C"/>
</dbReference>
<evidence type="ECO:0000313" key="5">
    <source>
        <dbReference type="EMBL" id="SDI92095.1"/>
    </source>
</evidence>